<protein>
    <recommendedName>
        <fullName evidence="4">DUF3515 domain-containing protein</fullName>
    </recommendedName>
</protein>
<feature type="chain" id="PRO_5039466369" description="DUF3515 domain-containing protein" evidence="1">
    <location>
        <begin position="24"/>
        <end position="160"/>
    </location>
</feature>
<comment type="caution">
    <text evidence="2">The sequence shown here is derived from an EMBL/GenBank/DDBJ whole genome shotgun (WGS) entry which is preliminary data.</text>
</comment>
<reference evidence="2 3" key="1">
    <citation type="submission" date="2020-08" db="EMBL/GenBank/DDBJ databases">
        <title>Sequencing the genomes of 1000 actinobacteria strains.</title>
        <authorList>
            <person name="Klenk H.-P."/>
        </authorList>
    </citation>
    <scope>NUCLEOTIDE SEQUENCE [LARGE SCALE GENOMIC DNA]</scope>
    <source>
        <strain evidence="2 3">DSM 105783</strain>
    </source>
</reference>
<dbReference type="EMBL" id="JACHDR010000001">
    <property type="protein sequence ID" value="MBB5512182.1"/>
    <property type="molecule type" value="Genomic_DNA"/>
</dbReference>
<name>A0A7W8WZE3_9MICC</name>
<evidence type="ECO:0000313" key="2">
    <source>
        <dbReference type="EMBL" id="MBB5512182.1"/>
    </source>
</evidence>
<accession>A0A7W8WZE3</accession>
<dbReference type="AlphaFoldDB" id="A0A7W8WZE3"/>
<organism evidence="2 3">
    <name type="scientific">Neomicrococcus aestuarii</name>
    <dbReference type="NCBI Taxonomy" id="556325"/>
    <lineage>
        <taxon>Bacteria</taxon>
        <taxon>Bacillati</taxon>
        <taxon>Actinomycetota</taxon>
        <taxon>Actinomycetes</taxon>
        <taxon>Micrococcales</taxon>
        <taxon>Micrococcaceae</taxon>
        <taxon>Neomicrococcus</taxon>
    </lineage>
</organism>
<keyword evidence="1" id="KW-0732">Signal</keyword>
<dbReference type="Pfam" id="PF12028">
    <property type="entry name" value="DUF3515"/>
    <property type="match status" value="1"/>
</dbReference>
<dbReference type="Proteomes" id="UP000580797">
    <property type="component" value="Unassembled WGS sequence"/>
</dbReference>
<feature type="signal peptide" evidence="1">
    <location>
        <begin position="1"/>
        <end position="23"/>
    </location>
</feature>
<dbReference type="PROSITE" id="PS51257">
    <property type="entry name" value="PROKAR_LIPOPROTEIN"/>
    <property type="match status" value="1"/>
</dbReference>
<evidence type="ECO:0000313" key="3">
    <source>
        <dbReference type="Proteomes" id="UP000580797"/>
    </source>
</evidence>
<proteinExistence type="predicted"/>
<evidence type="ECO:0000256" key="1">
    <source>
        <dbReference type="SAM" id="SignalP"/>
    </source>
</evidence>
<gene>
    <name evidence="2" type="ORF">HD598_000869</name>
</gene>
<dbReference type="RefSeq" id="WP_183664070.1">
    <property type="nucleotide sequence ID" value="NZ_BAAARH010000003.1"/>
</dbReference>
<dbReference type="InterPro" id="IPR021903">
    <property type="entry name" value="DUF3515"/>
</dbReference>
<sequence length="160" mass="16647">MIVTRRRKLAAISLTLATSTLLAGCASAVSVDAADDANNPECAEFMVLLPQELAGFERRDTTSQATAAYGDPAAVIIRCGVASPPPSTDPCATVNGVDWLTQEGDPAWTLTTYGRSPAVEVLLDPDEVPSSSALVSLTTAASQLPQVSRCLSVDQDVTLP</sequence>
<evidence type="ECO:0008006" key="4">
    <source>
        <dbReference type="Google" id="ProtNLM"/>
    </source>
</evidence>